<dbReference type="Gene3D" id="3.90.1150.10">
    <property type="entry name" value="Aspartate Aminotransferase, domain 1"/>
    <property type="match status" value="1"/>
</dbReference>
<evidence type="ECO:0000256" key="2">
    <source>
        <dbReference type="PIRSR" id="PIRSR000390-1"/>
    </source>
</evidence>
<dbReference type="InterPro" id="IPR015424">
    <property type="entry name" value="PyrdxlP-dep_Trfase"/>
</dbReference>
<keyword evidence="5" id="KW-0032">Aminotransferase</keyword>
<evidence type="ECO:0000256" key="3">
    <source>
        <dbReference type="PIRSR" id="PIRSR000390-2"/>
    </source>
</evidence>
<reference evidence="6" key="1">
    <citation type="submission" date="2014-09" db="EMBL/GenBank/DDBJ databases">
        <authorList>
            <person name="Gomez-Valero L."/>
        </authorList>
    </citation>
    <scope>NUCLEOTIDE SEQUENCE [LARGE SCALE GENOMIC DNA]</scope>
    <source>
        <strain evidence="6">ATCC700992</strain>
    </source>
</reference>
<dbReference type="InterPro" id="IPR015422">
    <property type="entry name" value="PyrdxlP-dep_Trfase_small"/>
</dbReference>
<name>A0A098G2M8_9GAMM</name>
<feature type="active site" description="Proton acceptor" evidence="2">
    <location>
        <position position="215"/>
    </location>
</feature>
<dbReference type="Pfam" id="PF01041">
    <property type="entry name" value="DegT_DnrJ_EryC1"/>
    <property type="match status" value="1"/>
</dbReference>
<feature type="modified residue" description="N6-(pyridoxal phosphate)lysine" evidence="3">
    <location>
        <position position="215"/>
    </location>
</feature>
<dbReference type="KEGG" id="lfa:LFA_0797"/>
<dbReference type="CDD" id="cd00616">
    <property type="entry name" value="AHBA_syn"/>
    <property type="match status" value="1"/>
</dbReference>
<dbReference type="Gene3D" id="3.40.640.10">
    <property type="entry name" value="Type I PLP-dependent aspartate aminotransferase-like (Major domain)"/>
    <property type="match status" value="1"/>
</dbReference>
<dbReference type="AlphaFoldDB" id="A0A098G2M8"/>
<dbReference type="PANTHER" id="PTHR30244:SF30">
    <property type="entry name" value="BLR5990 PROTEIN"/>
    <property type="match status" value="1"/>
</dbReference>
<dbReference type="InterPro" id="IPR015421">
    <property type="entry name" value="PyrdxlP-dep_Trfase_major"/>
</dbReference>
<dbReference type="GO" id="GO:0030170">
    <property type="term" value="F:pyridoxal phosphate binding"/>
    <property type="evidence" value="ECO:0007669"/>
    <property type="project" value="TreeGrafter"/>
</dbReference>
<dbReference type="NCBIfam" id="TIGR04181">
    <property type="entry name" value="NHT_00031"/>
    <property type="match status" value="1"/>
</dbReference>
<evidence type="ECO:0000256" key="4">
    <source>
        <dbReference type="RuleBase" id="RU004508"/>
    </source>
</evidence>
<dbReference type="OrthoDB" id="9804264at2"/>
<dbReference type="EMBL" id="LN614827">
    <property type="protein sequence ID" value="CEG56244.1"/>
    <property type="molecule type" value="Genomic_DNA"/>
</dbReference>
<gene>
    <name evidence="5" type="ORF">LFA_0797</name>
</gene>
<comment type="similarity">
    <text evidence="4">Belongs to the DegT/DnrJ/EryC1 family.</text>
</comment>
<dbReference type="PANTHER" id="PTHR30244">
    <property type="entry name" value="TRANSAMINASE"/>
    <property type="match status" value="1"/>
</dbReference>
<evidence type="ECO:0000256" key="1">
    <source>
        <dbReference type="ARBA" id="ARBA00022898"/>
    </source>
</evidence>
<dbReference type="InterPro" id="IPR000653">
    <property type="entry name" value="DegT/StrS_aminotransferase"/>
</dbReference>
<accession>A0A098G2M8</accession>
<dbReference type="Proteomes" id="UP000032430">
    <property type="component" value="Chromosome I"/>
</dbReference>
<dbReference type="GO" id="GO:0000271">
    <property type="term" value="P:polysaccharide biosynthetic process"/>
    <property type="evidence" value="ECO:0007669"/>
    <property type="project" value="TreeGrafter"/>
</dbReference>
<evidence type="ECO:0000313" key="5">
    <source>
        <dbReference type="EMBL" id="CEG56244.1"/>
    </source>
</evidence>
<dbReference type="GO" id="GO:0008483">
    <property type="term" value="F:transaminase activity"/>
    <property type="evidence" value="ECO:0007669"/>
    <property type="project" value="UniProtKB-KW"/>
</dbReference>
<keyword evidence="5" id="KW-0808">Transferase</keyword>
<dbReference type="RefSeq" id="WP_045094949.1">
    <property type="nucleotide sequence ID" value="NZ_LN614827.1"/>
</dbReference>
<dbReference type="HOGENOM" id="CLU_033332_2_1_6"/>
<dbReference type="STRING" id="1212491.LFA_0797"/>
<proteinExistence type="inferred from homology"/>
<evidence type="ECO:0000313" key="6">
    <source>
        <dbReference type="Proteomes" id="UP000032430"/>
    </source>
</evidence>
<dbReference type="PIRSF" id="PIRSF000390">
    <property type="entry name" value="PLP_StrS"/>
    <property type="match status" value="1"/>
</dbReference>
<dbReference type="SUPFAM" id="SSF53383">
    <property type="entry name" value="PLP-dependent transferases"/>
    <property type="match status" value="1"/>
</dbReference>
<keyword evidence="1 3" id="KW-0663">Pyridoxal phosphate</keyword>
<sequence length="381" mass="42818">MIKQLISFLRDQYQTEDFIPLHAPQFIGNEKAYVLHAIDSTFVSSVGAYVDQFERDVAKYTESPCAVVTVNGTSALHCALLLAGVKAQDYVITQPLTFVATCNAIAYCNAEPIFIDVDRNTLGLSPQAVDAWLDEFSFIDEQGYCRHKQNHRIIRACVPMHTFGHPVDLDGLLDVCRRWNLKMIEDAAESLGSLYKGRHTGTLGELGILSFNGNKIITTGGGGMILTNQELGQKAKHLTTTAKKPHPYEYVHDEIGYNYRMPNINAAMGCAQLEQLEFFIEKKRELANSYIDLFKNSSMQFIVEPAYCRSNYWLNAVICDDLGQRNELLQQTNDCGVMTRPIWHLMNQLPIYKNALCGSLSHAEWLVDRVVNLPSSVIIRG</sequence>
<dbReference type="InterPro" id="IPR026385">
    <property type="entry name" value="LegC-like"/>
</dbReference>
<protein>
    <submittedName>
        <fullName evidence="5">DegT/DnrJ/EryC1/StrS aminotransferase</fullName>
    </submittedName>
</protein>
<organism evidence="5 6">
    <name type="scientific">Legionella fallonii LLAP-10</name>
    <dbReference type="NCBI Taxonomy" id="1212491"/>
    <lineage>
        <taxon>Bacteria</taxon>
        <taxon>Pseudomonadati</taxon>
        <taxon>Pseudomonadota</taxon>
        <taxon>Gammaproteobacteria</taxon>
        <taxon>Legionellales</taxon>
        <taxon>Legionellaceae</taxon>
        <taxon>Legionella</taxon>
    </lineage>
</organism>
<keyword evidence="6" id="KW-1185">Reference proteome</keyword>